<dbReference type="AlphaFoldDB" id="A0A0W0V6W1"/>
<keyword evidence="5" id="KW-1185">Reference proteome</keyword>
<dbReference type="PROSITE" id="PS51168">
    <property type="entry name" value="CHORISMATE_MUT_2"/>
    <property type="match status" value="1"/>
</dbReference>
<dbReference type="GO" id="GO:0046417">
    <property type="term" value="P:chorismate metabolic process"/>
    <property type="evidence" value="ECO:0007669"/>
    <property type="project" value="InterPro"/>
</dbReference>
<dbReference type="PANTHER" id="PTHR38041">
    <property type="entry name" value="CHORISMATE MUTASE"/>
    <property type="match status" value="1"/>
</dbReference>
<dbReference type="GO" id="GO:0004106">
    <property type="term" value="F:chorismate mutase activity"/>
    <property type="evidence" value="ECO:0007669"/>
    <property type="project" value="UniProtKB-EC"/>
</dbReference>
<protein>
    <recommendedName>
        <fullName evidence="1">chorismate mutase</fullName>
        <ecNumber evidence="1">5.4.99.5</ecNumber>
    </recommendedName>
</protein>
<dbReference type="STRING" id="454.Lisr_2244"/>
<evidence type="ECO:0000313" key="5">
    <source>
        <dbReference type="Proteomes" id="UP000054761"/>
    </source>
</evidence>
<dbReference type="EMBL" id="LNYH01000141">
    <property type="protein sequence ID" value="KTD15857.1"/>
    <property type="molecule type" value="Genomic_DNA"/>
</dbReference>
<dbReference type="InterPro" id="IPR051331">
    <property type="entry name" value="Chorismate_mutase-related"/>
</dbReference>
<dbReference type="SUPFAM" id="SSF48600">
    <property type="entry name" value="Chorismate mutase II"/>
    <property type="match status" value="1"/>
</dbReference>
<dbReference type="InterPro" id="IPR002701">
    <property type="entry name" value="CM_II_prokaryot"/>
</dbReference>
<dbReference type="Gene3D" id="1.20.59.10">
    <property type="entry name" value="Chorismate mutase"/>
    <property type="match status" value="1"/>
</dbReference>
<dbReference type="GO" id="GO:0009697">
    <property type="term" value="P:salicylic acid biosynthetic process"/>
    <property type="evidence" value="ECO:0007669"/>
    <property type="project" value="TreeGrafter"/>
</dbReference>
<dbReference type="InterPro" id="IPR036263">
    <property type="entry name" value="Chorismate_II_sf"/>
</dbReference>
<dbReference type="InterPro" id="IPR036979">
    <property type="entry name" value="CM_dom_sf"/>
</dbReference>
<dbReference type="OrthoDB" id="9802281at2"/>
<comment type="caution">
    <text evidence="4">The sequence shown here is derived from an EMBL/GenBank/DDBJ whole genome shotgun (WGS) entry which is preliminary data.</text>
</comment>
<proteinExistence type="predicted"/>
<feature type="domain" description="Chorismate mutase" evidence="3">
    <location>
        <begin position="1"/>
        <end position="87"/>
    </location>
</feature>
<dbReference type="RefSeq" id="WP_058502543.1">
    <property type="nucleotide sequence ID" value="NZ_CAAAJA010000033.1"/>
</dbReference>
<dbReference type="PATRIC" id="fig|454.4.peg.2452"/>
<organism evidence="4 5">
    <name type="scientific">Legionella israelensis</name>
    <dbReference type="NCBI Taxonomy" id="454"/>
    <lineage>
        <taxon>Bacteria</taxon>
        <taxon>Pseudomonadati</taxon>
        <taxon>Pseudomonadota</taxon>
        <taxon>Gammaproteobacteria</taxon>
        <taxon>Legionellales</taxon>
        <taxon>Legionellaceae</taxon>
        <taxon>Legionella</taxon>
    </lineage>
</organism>
<dbReference type="EC" id="5.4.99.5" evidence="1"/>
<dbReference type="Proteomes" id="UP000054761">
    <property type="component" value="Unassembled WGS sequence"/>
</dbReference>
<dbReference type="PANTHER" id="PTHR38041:SF1">
    <property type="entry name" value="CHORISMATE MUTASE"/>
    <property type="match status" value="1"/>
</dbReference>
<gene>
    <name evidence="4" type="ORF">Lisr_2244</name>
</gene>
<reference evidence="4 5" key="1">
    <citation type="submission" date="2015-11" db="EMBL/GenBank/DDBJ databases">
        <title>Genomic analysis of 38 Legionella species identifies large and diverse effector repertoires.</title>
        <authorList>
            <person name="Burstein D."/>
            <person name="Amaro F."/>
            <person name="Zusman T."/>
            <person name="Lifshitz Z."/>
            <person name="Cohen O."/>
            <person name="Gilbert J.A."/>
            <person name="Pupko T."/>
            <person name="Shuman H.A."/>
            <person name="Segal G."/>
        </authorList>
    </citation>
    <scope>NUCLEOTIDE SEQUENCE [LARGE SCALE GENOMIC DNA]</scope>
    <source>
        <strain evidence="4 5">Bercovier 4</strain>
    </source>
</reference>
<keyword evidence="2" id="KW-0413">Isomerase</keyword>
<accession>A0A0W0V6W1</accession>
<name>A0A0W0V6W1_9GAMM</name>
<evidence type="ECO:0000259" key="3">
    <source>
        <dbReference type="PROSITE" id="PS51168"/>
    </source>
</evidence>
<dbReference type="SMART" id="SM00830">
    <property type="entry name" value="CM_2"/>
    <property type="match status" value="1"/>
</dbReference>
<evidence type="ECO:0000313" key="4">
    <source>
        <dbReference type="EMBL" id="KTD15857.1"/>
    </source>
</evidence>
<dbReference type="Pfam" id="PF01817">
    <property type="entry name" value="CM_2"/>
    <property type="match status" value="1"/>
</dbReference>
<evidence type="ECO:0000256" key="1">
    <source>
        <dbReference type="ARBA" id="ARBA00012404"/>
    </source>
</evidence>
<sequence length="87" mass="10425">MSSIEQLRQKIENIDHDIIKHLAQRQELSRQIGLLKSKEGKAIIDPAQEKKLFRLYGQWCEKYHLPQSFIKNLFRIIIDYSRMVQKT</sequence>
<evidence type="ECO:0000256" key="2">
    <source>
        <dbReference type="ARBA" id="ARBA00023235"/>
    </source>
</evidence>